<evidence type="ECO:0000313" key="2">
    <source>
        <dbReference type="EMBL" id="CAL8139346.1"/>
    </source>
</evidence>
<name>A0ABP1RZB8_9HEXA</name>
<dbReference type="EMBL" id="CAXLJM020000125">
    <property type="protein sequence ID" value="CAL8139346.1"/>
    <property type="molecule type" value="Genomic_DNA"/>
</dbReference>
<accession>A0ABP1RZB8</accession>
<feature type="region of interest" description="Disordered" evidence="1">
    <location>
        <begin position="57"/>
        <end position="78"/>
    </location>
</feature>
<keyword evidence="3" id="KW-1185">Reference proteome</keyword>
<evidence type="ECO:0000256" key="1">
    <source>
        <dbReference type="SAM" id="MobiDB-lite"/>
    </source>
</evidence>
<organism evidence="2 3">
    <name type="scientific">Orchesella dallaii</name>
    <dbReference type="NCBI Taxonomy" id="48710"/>
    <lineage>
        <taxon>Eukaryota</taxon>
        <taxon>Metazoa</taxon>
        <taxon>Ecdysozoa</taxon>
        <taxon>Arthropoda</taxon>
        <taxon>Hexapoda</taxon>
        <taxon>Collembola</taxon>
        <taxon>Entomobryomorpha</taxon>
        <taxon>Entomobryoidea</taxon>
        <taxon>Orchesellidae</taxon>
        <taxon>Orchesellinae</taxon>
        <taxon>Orchesella</taxon>
    </lineage>
</organism>
<evidence type="ECO:0000313" key="3">
    <source>
        <dbReference type="Proteomes" id="UP001642540"/>
    </source>
</evidence>
<dbReference type="Proteomes" id="UP001642540">
    <property type="component" value="Unassembled WGS sequence"/>
</dbReference>
<reference evidence="2 3" key="1">
    <citation type="submission" date="2024-08" db="EMBL/GenBank/DDBJ databases">
        <authorList>
            <person name="Cucini C."/>
            <person name="Frati F."/>
        </authorList>
    </citation>
    <scope>NUCLEOTIDE SEQUENCE [LARGE SCALE GENOMIC DNA]</scope>
</reference>
<proteinExistence type="predicted"/>
<protein>
    <submittedName>
        <fullName evidence="2">Uncharacterized protein</fullName>
    </submittedName>
</protein>
<sequence>MIVRGKHWTSQTSPHRGACLEPLQQLESPVIQSPRLNASDPQQLHFEQLLDSALTGGHDDDGRLQRGTQLRHFAHRKD</sequence>
<gene>
    <name evidence="2" type="ORF">ODALV1_LOCUS27795</name>
</gene>
<comment type="caution">
    <text evidence="2">The sequence shown here is derived from an EMBL/GenBank/DDBJ whole genome shotgun (WGS) entry which is preliminary data.</text>
</comment>